<evidence type="ECO:0000256" key="8">
    <source>
        <dbReference type="ARBA" id="ARBA00023136"/>
    </source>
</evidence>
<sequence length="256" mass="29649">MTSKNINHIDHLNAQFKEINQLEYSIRDHIKSLSDSSSILETQNLNTHIKSSLETLNSLIKETSSLLFEINNKSGIKQYENELKIHKEEFENLKVLQRKVNLQASKSIQERFIQEKKELCSGGNISKQSRDYSNKYNSKEDILKTSVSLTETLKRTRNFMNAQVSRSSDLLHEINEASKVVDKTLNQQKEYGGRTTEAKSLLTKLKRRDLTDKLLIYFGLLVFFLVVLYIFKARVGFKIGFPKFLSFFYSTPSDYA</sequence>
<evidence type="ECO:0000256" key="10">
    <source>
        <dbReference type="SAM" id="Phobius"/>
    </source>
</evidence>
<evidence type="ECO:0000256" key="4">
    <source>
        <dbReference type="ARBA" id="ARBA00022824"/>
    </source>
</evidence>
<evidence type="ECO:0000256" key="1">
    <source>
        <dbReference type="ARBA" id="ARBA00004163"/>
    </source>
</evidence>
<comment type="caution">
    <text evidence="12">The sequence shown here is derived from an EMBL/GenBank/DDBJ whole genome shotgun (WGS) entry which is preliminary data.</text>
</comment>
<feature type="domain" description="Sec20 C-terminal" evidence="11">
    <location>
        <begin position="147"/>
        <end position="235"/>
    </location>
</feature>
<keyword evidence="4" id="KW-0256">Endoplasmic reticulum</keyword>
<dbReference type="EMBL" id="AJWJ01000016">
    <property type="protein sequence ID" value="KAF2077922.1"/>
    <property type="molecule type" value="Genomic_DNA"/>
</dbReference>
<keyword evidence="5" id="KW-0931">ER-Golgi transport</keyword>
<dbReference type="OrthoDB" id="46868at2759"/>
<evidence type="ECO:0000313" key="13">
    <source>
        <dbReference type="Proteomes" id="UP000695562"/>
    </source>
</evidence>
<evidence type="ECO:0000256" key="6">
    <source>
        <dbReference type="ARBA" id="ARBA00022989"/>
    </source>
</evidence>
<accession>A0A8J4Q465</accession>
<keyword evidence="7" id="KW-0175">Coiled coil</keyword>
<reference evidence="12" key="1">
    <citation type="submission" date="2020-01" db="EMBL/GenBank/DDBJ databases">
        <title>Development of genomics and gene disruption for Polysphondylium violaceum indicates a role for the polyketide synthase stlB in stalk morphogenesis.</title>
        <authorList>
            <person name="Narita B."/>
            <person name="Kawabe Y."/>
            <person name="Kin K."/>
            <person name="Saito T."/>
            <person name="Gibbs R."/>
            <person name="Kuspa A."/>
            <person name="Muzny D."/>
            <person name="Queller D."/>
            <person name="Richards S."/>
            <person name="Strassman J."/>
            <person name="Sucgang R."/>
            <person name="Worley K."/>
            <person name="Schaap P."/>
        </authorList>
    </citation>
    <scope>NUCLEOTIDE SEQUENCE</scope>
    <source>
        <strain evidence="12">QSvi11</strain>
    </source>
</reference>
<evidence type="ECO:0000259" key="11">
    <source>
        <dbReference type="Pfam" id="PF03908"/>
    </source>
</evidence>
<evidence type="ECO:0000256" key="3">
    <source>
        <dbReference type="ARBA" id="ARBA00022692"/>
    </source>
</evidence>
<dbReference type="GO" id="GO:0031201">
    <property type="term" value="C:SNARE complex"/>
    <property type="evidence" value="ECO:0007669"/>
    <property type="project" value="TreeGrafter"/>
</dbReference>
<comment type="subcellular location">
    <subcellularLocation>
        <location evidence="1">Endoplasmic reticulum membrane</location>
        <topology evidence="1">Single-pass type IV membrane protein</topology>
    </subcellularLocation>
</comment>
<dbReference type="Pfam" id="PF03908">
    <property type="entry name" value="Sec20"/>
    <property type="match status" value="1"/>
</dbReference>
<evidence type="ECO:0000256" key="9">
    <source>
        <dbReference type="ARBA" id="ARBA00037934"/>
    </source>
</evidence>
<dbReference type="PANTHER" id="PTHR12825">
    <property type="entry name" value="BNIP1-RELATED"/>
    <property type="match status" value="1"/>
</dbReference>
<keyword evidence="6 10" id="KW-1133">Transmembrane helix</keyword>
<name>A0A8J4Q465_9MYCE</name>
<keyword evidence="13" id="KW-1185">Reference proteome</keyword>
<comment type="similarity">
    <text evidence="9">Belongs to the SEC20 family.</text>
</comment>
<keyword evidence="2" id="KW-0813">Transport</keyword>
<dbReference type="InterPro" id="IPR005606">
    <property type="entry name" value="Sec20"/>
</dbReference>
<dbReference type="GO" id="GO:0006890">
    <property type="term" value="P:retrograde vesicle-mediated transport, Golgi to endoplasmic reticulum"/>
    <property type="evidence" value="ECO:0007669"/>
    <property type="project" value="InterPro"/>
</dbReference>
<protein>
    <recommendedName>
        <fullName evidence="11">Sec20 C-terminal domain-containing protein</fullName>
    </recommendedName>
</protein>
<dbReference type="Proteomes" id="UP000695562">
    <property type="component" value="Unassembled WGS sequence"/>
</dbReference>
<organism evidence="12 13">
    <name type="scientific">Polysphondylium violaceum</name>
    <dbReference type="NCBI Taxonomy" id="133409"/>
    <lineage>
        <taxon>Eukaryota</taxon>
        <taxon>Amoebozoa</taxon>
        <taxon>Evosea</taxon>
        <taxon>Eumycetozoa</taxon>
        <taxon>Dictyostelia</taxon>
        <taxon>Dictyosteliales</taxon>
        <taxon>Dictyosteliaceae</taxon>
        <taxon>Polysphondylium</taxon>
    </lineage>
</organism>
<dbReference type="GO" id="GO:0005789">
    <property type="term" value="C:endoplasmic reticulum membrane"/>
    <property type="evidence" value="ECO:0007669"/>
    <property type="project" value="UniProtKB-SubCell"/>
</dbReference>
<gene>
    <name evidence="12" type="ORF">CYY_000800</name>
</gene>
<feature type="transmembrane region" description="Helical" evidence="10">
    <location>
        <begin position="214"/>
        <end position="231"/>
    </location>
</feature>
<keyword evidence="3 10" id="KW-0812">Transmembrane</keyword>
<proteinExistence type="inferred from homology"/>
<dbReference type="AlphaFoldDB" id="A0A8J4Q465"/>
<dbReference type="InterPro" id="IPR056173">
    <property type="entry name" value="Sec20_C"/>
</dbReference>
<evidence type="ECO:0000313" key="12">
    <source>
        <dbReference type="EMBL" id="KAF2077922.1"/>
    </source>
</evidence>
<dbReference type="GO" id="GO:0005484">
    <property type="term" value="F:SNAP receptor activity"/>
    <property type="evidence" value="ECO:0007669"/>
    <property type="project" value="InterPro"/>
</dbReference>
<evidence type="ECO:0000256" key="2">
    <source>
        <dbReference type="ARBA" id="ARBA00022448"/>
    </source>
</evidence>
<keyword evidence="8 10" id="KW-0472">Membrane</keyword>
<dbReference type="PANTHER" id="PTHR12825:SF0">
    <property type="entry name" value="VESICLE TRANSPORT PROTEIN SEC20"/>
    <property type="match status" value="1"/>
</dbReference>
<evidence type="ECO:0000256" key="7">
    <source>
        <dbReference type="ARBA" id="ARBA00023054"/>
    </source>
</evidence>
<evidence type="ECO:0000256" key="5">
    <source>
        <dbReference type="ARBA" id="ARBA00022892"/>
    </source>
</evidence>